<feature type="transmembrane region" description="Helical" evidence="12">
    <location>
        <begin position="28"/>
        <end position="47"/>
    </location>
</feature>
<keyword evidence="6 12" id="KW-0999">Mitochondrion inner membrane</keyword>
<dbReference type="InterPro" id="IPR008027">
    <property type="entry name" value="QCR9"/>
</dbReference>
<evidence type="ECO:0000256" key="4">
    <source>
        <dbReference type="ARBA" id="ARBA00022660"/>
    </source>
</evidence>
<comment type="caution">
    <text evidence="13">The sequence shown here is derived from an EMBL/GenBank/DDBJ whole genome shotgun (WGS) entry which is preliminary data.</text>
</comment>
<dbReference type="AlphaFoldDB" id="A0A1Y1YNE2"/>
<keyword evidence="7 12" id="KW-0249">Electron transport</keyword>
<proteinExistence type="inferred from homology"/>
<evidence type="ECO:0000256" key="11">
    <source>
        <dbReference type="ARBA" id="ARBA00044247"/>
    </source>
</evidence>
<accession>A0A1Y1YNE2</accession>
<gene>
    <name evidence="13" type="ORF">K493DRAFT_313204</name>
</gene>
<keyword evidence="3 12" id="KW-0813">Transport</keyword>
<keyword evidence="5 12" id="KW-0812">Transmembrane</keyword>
<dbReference type="InParanoid" id="A0A1Y1YNE2"/>
<dbReference type="Proteomes" id="UP000193498">
    <property type="component" value="Unassembled WGS sequence"/>
</dbReference>
<keyword evidence="4 12" id="KW-0679">Respiratory chain</keyword>
<evidence type="ECO:0000256" key="9">
    <source>
        <dbReference type="ARBA" id="ARBA00023128"/>
    </source>
</evidence>
<evidence type="ECO:0000256" key="8">
    <source>
        <dbReference type="ARBA" id="ARBA00022989"/>
    </source>
</evidence>
<reference evidence="13 14" key="1">
    <citation type="submission" date="2016-07" db="EMBL/GenBank/DDBJ databases">
        <title>Pervasive Adenine N6-methylation of Active Genes in Fungi.</title>
        <authorList>
            <consortium name="DOE Joint Genome Institute"/>
            <person name="Mondo S.J."/>
            <person name="Dannebaum R.O."/>
            <person name="Kuo R.C."/>
            <person name="Labutti K."/>
            <person name="Haridas S."/>
            <person name="Kuo A."/>
            <person name="Salamov A."/>
            <person name="Ahrendt S.R."/>
            <person name="Lipzen A."/>
            <person name="Sullivan W."/>
            <person name="Andreopoulos W.B."/>
            <person name="Clum A."/>
            <person name="Lindquist E."/>
            <person name="Daum C."/>
            <person name="Ramamoorthy G.K."/>
            <person name="Gryganskyi A."/>
            <person name="Culley D."/>
            <person name="Magnuson J.K."/>
            <person name="James T.Y."/>
            <person name="O'Malley M.A."/>
            <person name="Stajich J.E."/>
            <person name="Spatafora J.W."/>
            <person name="Visel A."/>
            <person name="Grigoriev I.V."/>
        </authorList>
    </citation>
    <scope>NUCLEOTIDE SEQUENCE [LARGE SCALE GENOMIC DNA]</scope>
    <source>
        <strain evidence="13 14">CBS 931.73</strain>
    </source>
</reference>
<keyword evidence="10 12" id="KW-0472">Membrane</keyword>
<evidence type="ECO:0000256" key="3">
    <source>
        <dbReference type="ARBA" id="ARBA00022448"/>
    </source>
</evidence>
<comment type="subcellular location">
    <subcellularLocation>
        <location evidence="1 12">Mitochondrion inner membrane</location>
        <topology evidence="1 12">Single-pass membrane protein</topology>
    </subcellularLocation>
</comment>
<dbReference type="FunCoup" id="A0A1Y1YNE2">
    <property type="interactions" value="216"/>
</dbReference>
<dbReference type="EMBL" id="MCFE01000096">
    <property type="protein sequence ID" value="ORX99522.1"/>
    <property type="molecule type" value="Genomic_DNA"/>
</dbReference>
<keyword evidence="14" id="KW-1185">Reference proteome</keyword>
<comment type="similarity">
    <text evidence="2 12">Belongs to the UQCR10/QCR9 family.</text>
</comment>
<evidence type="ECO:0000313" key="14">
    <source>
        <dbReference type="Proteomes" id="UP000193498"/>
    </source>
</evidence>
<dbReference type="STRING" id="1314790.A0A1Y1YNE2"/>
<dbReference type="SUPFAM" id="SSF81514">
    <property type="entry name" value="Subunit X (non-heme 7 kDa protein) of cytochrome bc1 complex (Ubiquinol-cytochrome c reductase)"/>
    <property type="match status" value="1"/>
</dbReference>
<dbReference type="PANTHER" id="PTHR12980:SF0">
    <property type="entry name" value="CYTOCHROME B-C1 COMPLEX SUBUNIT 9"/>
    <property type="match status" value="1"/>
</dbReference>
<comment type="subunit">
    <text evidence="12">Component of the ubiquinol-cytochrome c oxidoreductase (cytochrome b-c1 complex, complex III, CIII), a multisubunit enzyme composed of 3 respiratory subunits cytochrome b, cytochrome c1 and Rieske protein, 2 core protein subunits, and additional low-molecular weight protein subunits.</text>
</comment>
<sequence length="72" mass="8219">MPSAAGNNTTANRIGRTFYNTLFRRNSVFISGIFIAAFGFQAAYDIGFDRLWNNLNKGKQWEDVKHKFVQDA</sequence>
<dbReference type="InterPro" id="IPR036656">
    <property type="entry name" value="QCR9_sf"/>
</dbReference>
<evidence type="ECO:0000256" key="10">
    <source>
        <dbReference type="ARBA" id="ARBA00023136"/>
    </source>
</evidence>
<evidence type="ECO:0000256" key="12">
    <source>
        <dbReference type="RuleBase" id="RU368056"/>
    </source>
</evidence>
<evidence type="ECO:0000256" key="2">
    <source>
        <dbReference type="ARBA" id="ARBA00007856"/>
    </source>
</evidence>
<evidence type="ECO:0000256" key="6">
    <source>
        <dbReference type="ARBA" id="ARBA00022792"/>
    </source>
</evidence>
<dbReference type="Pfam" id="PF05365">
    <property type="entry name" value="UCR_UQCRX_QCR9"/>
    <property type="match status" value="1"/>
</dbReference>
<dbReference type="GO" id="GO:0045275">
    <property type="term" value="C:respiratory chain complex III"/>
    <property type="evidence" value="ECO:0007669"/>
    <property type="project" value="UniProtKB-UniRule"/>
</dbReference>
<protein>
    <recommendedName>
        <fullName evidence="11 12">Complex III subunit 9</fullName>
    </recommendedName>
</protein>
<keyword evidence="9 12" id="KW-0496">Mitochondrion</keyword>
<dbReference type="GO" id="GO:0005743">
    <property type="term" value="C:mitochondrial inner membrane"/>
    <property type="evidence" value="ECO:0007669"/>
    <property type="project" value="UniProtKB-SubCell"/>
</dbReference>
<evidence type="ECO:0000256" key="1">
    <source>
        <dbReference type="ARBA" id="ARBA00004434"/>
    </source>
</evidence>
<comment type="function">
    <text evidence="12">Component of the ubiquinol-cytochrome c oxidoreductase, a multisubunit transmembrane complex that is part of the mitochondrial electron transport chain which drives oxidative phosphorylation. The complex plays an important role in the uptake of multiple carbon sources present in different host niches.</text>
</comment>
<dbReference type="FunFam" id="1.20.5.260:FF:000001">
    <property type="entry name" value="Cytochrome b-c1 complex subunit 9"/>
    <property type="match status" value="1"/>
</dbReference>
<dbReference type="GO" id="GO:0006122">
    <property type="term" value="P:mitochondrial electron transport, ubiquinol to cytochrome c"/>
    <property type="evidence" value="ECO:0007669"/>
    <property type="project" value="UniProtKB-UniRule"/>
</dbReference>
<name>A0A1Y1YNE2_9FUNG</name>
<evidence type="ECO:0000256" key="7">
    <source>
        <dbReference type="ARBA" id="ARBA00022982"/>
    </source>
</evidence>
<dbReference type="Gene3D" id="1.20.5.260">
    <property type="entry name" value="Cytochrome b-c1 complex subunit 9"/>
    <property type="match status" value="1"/>
</dbReference>
<dbReference type="PANTHER" id="PTHR12980">
    <property type="entry name" value="UBIQUINOL-CYTOCHROME C REDUCTASE COMPLEX, SUBUNIT X"/>
    <property type="match status" value="1"/>
</dbReference>
<evidence type="ECO:0000313" key="13">
    <source>
        <dbReference type="EMBL" id="ORX99522.1"/>
    </source>
</evidence>
<organism evidence="13 14">
    <name type="scientific">Basidiobolus meristosporus CBS 931.73</name>
    <dbReference type="NCBI Taxonomy" id="1314790"/>
    <lineage>
        <taxon>Eukaryota</taxon>
        <taxon>Fungi</taxon>
        <taxon>Fungi incertae sedis</taxon>
        <taxon>Zoopagomycota</taxon>
        <taxon>Entomophthoromycotina</taxon>
        <taxon>Basidiobolomycetes</taxon>
        <taxon>Basidiobolales</taxon>
        <taxon>Basidiobolaceae</taxon>
        <taxon>Basidiobolus</taxon>
    </lineage>
</organism>
<evidence type="ECO:0000256" key="5">
    <source>
        <dbReference type="ARBA" id="ARBA00022692"/>
    </source>
</evidence>
<keyword evidence="8 12" id="KW-1133">Transmembrane helix</keyword>